<dbReference type="EMBL" id="KZ613937">
    <property type="protein sequence ID" value="PMD48586.1"/>
    <property type="molecule type" value="Genomic_DNA"/>
</dbReference>
<proteinExistence type="predicted"/>
<name>A0A2J6SCU7_HYAVF</name>
<evidence type="ECO:0000313" key="1">
    <source>
        <dbReference type="EMBL" id="PMD48586.1"/>
    </source>
</evidence>
<protein>
    <submittedName>
        <fullName evidence="1">Uncharacterized protein</fullName>
    </submittedName>
</protein>
<dbReference type="Proteomes" id="UP000235786">
    <property type="component" value="Unassembled WGS sequence"/>
</dbReference>
<keyword evidence="2" id="KW-1185">Reference proteome</keyword>
<evidence type="ECO:0000313" key="2">
    <source>
        <dbReference type="Proteomes" id="UP000235786"/>
    </source>
</evidence>
<accession>A0A2J6SCU7</accession>
<organism evidence="1 2">
    <name type="scientific">Hyaloscypha variabilis (strain UAMH 11265 / GT02V1 / F)</name>
    <name type="common">Meliniomyces variabilis</name>
    <dbReference type="NCBI Taxonomy" id="1149755"/>
    <lineage>
        <taxon>Eukaryota</taxon>
        <taxon>Fungi</taxon>
        <taxon>Dikarya</taxon>
        <taxon>Ascomycota</taxon>
        <taxon>Pezizomycotina</taxon>
        <taxon>Leotiomycetes</taxon>
        <taxon>Helotiales</taxon>
        <taxon>Hyaloscyphaceae</taxon>
        <taxon>Hyaloscypha</taxon>
        <taxon>Hyaloscypha variabilis</taxon>
    </lineage>
</organism>
<sequence length="56" mass="6107">METHPPSTPNGSTLPLPICCLCILSVKRLLPPPQPVLKVAHHPNEVQDYQPSAPPF</sequence>
<dbReference type="AlphaFoldDB" id="A0A2J6SCU7"/>
<reference evidence="1 2" key="1">
    <citation type="submission" date="2016-04" db="EMBL/GenBank/DDBJ databases">
        <title>A degradative enzymes factory behind the ericoid mycorrhizal symbiosis.</title>
        <authorList>
            <consortium name="DOE Joint Genome Institute"/>
            <person name="Martino E."/>
            <person name="Morin E."/>
            <person name="Grelet G."/>
            <person name="Kuo A."/>
            <person name="Kohler A."/>
            <person name="Daghino S."/>
            <person name="Barry K."/>
            <person name="Choi C."/>
            <person name="Cichocki N."/>
            <person name="Clum A."/>
            <person name="Copeland A."/>
            <person name="Hainaut M."/>
            <person name="Haridas S."/>
            <person name="Labutti K."/>
            <person name="Lindquist E."/>
            <person name="Lipzen A."/>
            <person name="Khouja H.-R."/>
            <person name="Murat C."/>
            <person name="Ohm R."/>
            <person name="Olson A."/>
            <person name="Spatafora J."/>
            <person name="Veneault-Fourrey C."/>
            <person name="Henrissat B."/>
            <person name="Grigoriev I."/>
            <person name="Martin F."/>
            <person name="Perotto S."/>
        </authorList>
    </citation>
    <scope>NUCLEOTIDE SEQUENCE [LARGE SCALE GENOMIC DNA]</scope>
    <source>
        <strain evidence="1 2">F</strain>
    </source>
</reference>
<gene>
    <name evidence="1" type="ORF">L207DRAFT_10776</name>
</gene>